<evidence type="ECO:0000256" key="1">
    <source>
        <dbReference type="ARBA" id="ARBA00001947"/>
    </source>
</evidence>
<keyword evidence="4" id="KW-1133">Transmembrane helix</keyword>
<dbReference type="PANTHER" id="PTHR12147:SF22">
    <property type="entry name" value="ENDOPLASMIC RETICULUM METALLOPEPTIDASE 1"/>
    <property type="match status" value="1"/>
</dbReference>
<comment type="caution">
    <text evidence="6">The sequence shown here is derived from an EMBL/GenBank/DDBJ whole genome shotgun (WGS) entry which is preliminary data.</text>
</comment>
<feature type="transmembrane region" description="Helical" evidence="4">
    <location>
        <begin position="513"/>
        <end position="532"/>
    </location>
</feature>
<comment type="cofactor">
    <cofactor evidence="1">
        <name>Zn(2+)</name>
        <dbReference type="ChEBI" id="CHEBI:29105"/>
    </cofactor>
</comment>
<gene>
    <name evidence="6" type="ORF">M9Y10_008216</name>
</gene>
<comment type="subcellular location">
    <subcellularLocation>
        <location evidence="2">Endoplasmic reticulum</location>
    </subcellularLocation>
</comment>
<dbReference type="Gene3D" id="3.40.630.10">
    <property type="entry name" value="Zn peptidases"/>
    <property type="match status" value="1"/>
</dbReference>
<feature type="transmembrane region" description="Helical" evidence="4">
    <location>
        <begin position="440"/>
        <end position="465"/>
    </location>
</feature>
<accession>A0ABR2IXV9</accession>
<dbReference type="Pfam" id="PF04389">
    <property type="entry name" value="Peptidase_M28"/>
    <property type="match status" value="1"/>
</dbReference>
<dbReference type="EMBL" id="JAPFFF010000014">
    <property type="protein sequence ID" value="KAK8870336.1"/>
    <property type="molecule type" value="Genomic_DNA"/>
</dbReference>
<feature type="transmembrane region" description="Helical" evidence="4">
    <location>
        <begin position="367"/>
        <end position="385"/>
    </location>
</feature>
<keyword evidence="4" id="KW-0812">Transmembrane</keyword>
<evidence type="ECO:0000256" key="3">
    <source>
        <dbReference type="ARBA" id="ARBA00022824"/>
    </source>
</evidence>
<keyword evidence="4" id="KW-0472">Membrane</keyword>
<feature type="transmembrane region" description="Helical" evidence="4">
    <location>
        <begin position="406"/>
        <end position="434"/>
    </location>
</feature>
<dbReference type="SUPFAM" id="SSF53187">
    <property type="entry name" value="Zn-dependent exopeptidases"/>
    <property type="match status" value="1"/>
</dbReference>
<reference evidence="6 7" key="1">
    <citation type="submission" date="2024-04" db="EMBL/GenBank/DDBJ databases">
        <title>Tritrichomonas musculus Genome.</title>
        <authorList>
            <person name="Alves-Ferreira E."/>
            <person name="Grigg M."/>
            <person name="Lorenzi H."/>
            <person name="Galac M."/>
        </authorList>
    </citation>
    <scope>NUCLEOTIDE SEQUENCE [LARGE SCALE GENOMIC DNA]</scope>
    <source>
        <strain evidence="6 7">EAF2021</strain>
    </source>
</reference>
<evidence type="ECO:0000256" key="2">
    <source>
        <dbReference type="ARBA" id="ARBA00004240"/>
    </source>
</evidence>
<feature type="domain" description="Peptidase M28" evidence="5">
    <location>
        <begin position="93"/>
        <end position="263"/>
    </location>
</feature>
<evidence type="ECO:0000313" key="7">
    <source>
        <dbReference type="Proteomes" id="UP001470230"/>
    </source>
</evidence>
<keyword evidence="3" id="KW-0256">Endoplasmic reticulum</keyword>
<dbReference type="InterPro" id="IPR007484">
    <property type="entry name" value="Peptidase_M28"/>
</dbReference>
<feature type="transmembrane region" description="Helical" evidence="4">
    <location>
        <begin position="477"/>
        <end position="501"/>
    </location>
</feature>
<sequence>MIVSGNAPPIKQPLDFTFDSKSTYNLLQLISQAPRFIGNSHYNKTINTLFKVLTELSSNSRNNISLSFSFNSGNFTAFSDNNILHFQSDIRSIVITLNHSNLTKPPLILSAHIDSHAITSGAYDDAINVALMYGIADSILKSNYPIKQPIVFIFLGSEEMGLHGSQLYMRDHPGQKGNVLNLESLGTGRPFGLIWKASKSSSVVKAFAKTHGALIATFFSDVTRLNLLKSRSDIEIYDKFGLSGAQTVFFGNPTLYHTALDQGPSIHDVEYAGELLTQFVLSFDGDENEKDVVAFGFSPFVIIIDRSLYNTIAYSAAILAITTALFLTNPISSFLWVFGCIFTVAFWYFFTGALINFVNPLSFASDIPFWFNILIISGAFAFLILECYDDMPNLKLWKAVQLIIEAVLLALICNYDISVIFIISIVLHIMLAFLPDSLPYIVNLLLSLISFVPLCFMFSFLYPIVVGYMGQVPGFKATILPIVLITFYCLYLCLSLVPISHSQSFNFGIQNKTGIQVILVLVITGIFMVVCMKPKPYSLTYPLLVSQSEYIYENLSATISMFPVSGERGINGIDSGFTYTRDISINNDFARIDTRGPAFVQFIKKVKLPKWVNEWPQFEFIDKFDSSDSYRKVTFNVLGNLTVNDFESVVLVPHCHNDHCIKSVNHFTNISYRVDDDGNNICILRFSPVCTGFSADIILDTQNKVTFDVLFTTSKITQERYRFRRFFKSFIQPYAKSYYVSDTVLFSTRSI</sequence>
<evidence type="ECO:0000313" key="6">
    <source>
        <dbReference type="EMBL" id="KAK8870336.1"/>
    </source>
</evidence>
<organism evidence="6 7">
    <name type="scientific">Tritrichomonas musculus</name>
    <dbReference type="NCBI Taxonomy" id="1915356"/>
    <lineage>
        <taxon>Eukaryota</taxon>
        <taxon>Metamonada</taxon>
        <taxon>Parabasalia</taxon>
        <taxon>Tritrichomonadida</taxon>
        <taxon>Tritrichomonadidae</taxon>
        <taxon>Tritrichomonas</taxon>
    </lineage>
</organism>
<evidence type="ECO:0000259" key="5">
    <source>
        <dbReference type="Pfam" id="PF04389"/>
    </source>
</evidence>
<dbReference type="InterPro" id="IPR045175">
    <property type="entry name" value="M28_fam"/>
</dbReference>
<dbReference type="Proteomes" id="UP001470230">
    <property type="component" value="Unassembled WGS sequence"/>
</dbReference>
<feature type="transmembrane region" description="Helical" evidence="4">
    <location>
        <begin position="308"/>
        <end position="327"/>
    </location>
</feature>
<protein>
    <recommendedName>
        <fullName evidence="5">Peptidase M28 domain-containing protein</fullName>
    </recommendedName>
</protein>
<feature type="transmembrane region" description="Helical" evidence="4">
    <location>
        <begin position="334"/>
        <end position="355"/>
    </location>
</feature>
<dbReference type="PANTHER" id="PTHR12147">
    <property type="entry name" value="METALLOPEPTIDASE M28 FAMILY MEMBER"/>
    <property type="match status" value="1"/>
</dbReference>
<evidence type="ECO:0000256" key="4">
    <source>
        <dbReference type="SAM" id="Phobius"/>
    </source>
</evidence>
<keyword evidence="7" id="KW-1185">Reference proteome</keyword>
<name>A0ABR2IXV9_9EUKA</name>
<proteinExistence type="predicted"/>